<dbReference type="Proteomes" id="UP000249891">
    <property type="component" value="Unassembled WGS sequence"/>
</dbReference>
<reference evidence="1 3" key="1">
    <citation type="submission" date="2018-06" db="EMBL/GenBank/DDBJ databases">
        <authorList>
            <consortium name="Pathogen Informatics"/>
            <person name="Doyle S."/>
        </authorList>
    </citation>
    <scope>NUCLEOTIDE SEQUENCE [LARGE SCALE GENOMIC DNA]</scope>
    <source>
        <strain evidence="1 3">NCTC11546</strain>
    </source>
</reference>
<dbReference type="REBASE" id="671509">
    <property type="entry name" value="M.Coc28121ORF6480P"/>
</dbReference>
<sequence>MARKATNNLLQKAKKLKNDEFYTQIQDIERELQYYKNHFEGKIVYCNCDDPYTSNFFKYFVSNFKELKLKKVIASCFKEQTPNLFSTKEIGKAFFAEYEGEKIAVSYFKGDGDFRSAECIALLKQSDIVVTNPPFSLFREYVAQLVKYDKKFLIIGNINAITYKEIFKLIQENKAWLGVHLGRGISGFIVPEHYELYGTETQIDTLGNRIVSPNNCLWLTNLDNFKRHEEIVLTKRYLGNENNYPQYDNYNGIHIDKTENIPSDYTGYMGVPITFLHKFNPNQFEIVKFRKGDDEKDLSINGKYPYFRILVRNKRYSLVNC</sequence>
<name>A0A2X2RGG4_CAPOC</name>
<reference evidence="2" key="2">
    <citation type="submission" date="2022-10" db="EMBL/GenBank/DDBJ databases">
        <title>Complete genome sequence of Capnocytophaga ochracea KCOM 2812 isolated from actinomycosis lesion.</title>
        <authorList>
            <person name="Kook J.-K."/>
            <person name="Park S.-N."/>
            <person name="Lim Y.K."/>
        </authorList>
    </citation>
    <scope>NUCLEOTIDE SEQUENCE</scope>
    <source>
        <strain evidence="2">KCOM 28121</strain>
    </source>
</reference>
<organism evidence="1 3">
    <name type="scientific">Capnocytophaga ochracea</name>
    <dbReference type="NCBI Taxonomy" id="1018"/>
    <lineage>
        <taxon>Bacteria</taxon>
        <taxon>Pseudomonadati</taxon>
        <taxon>Bacteroidota</taxon>
        <taxon>Flavobacteriia</taxon>
        <taxon>Flavobacteriales</taxon>
        <taxon>Flavobacteriaceae</taxon>
        <taxon>Capnocytophaga</taxon>
    </lineage>
</organism>
<dbReference type="EMBL" id="CP110230">
    <property type="protein sequence ID" value="UZD39838.1"/>
    <property type="molecule type" value="Genomic_DNA"/>
</dbReference>
<gene>
    <name evidence="1" type="ORF">NCTC11546_01543</name>
    <name evidence="2" type="ORF">OL231_06480</name>
</gene>
<dbReference type="GO" id="GO:0032259">
    <property type="term" value="P:methylation"/>
    <property type="evidence" value="ECO:0007669"/>
    <property type="project" value="UniProtKB-KW"/>
</dbReference>
<accession>A0A2X2RGG4</accession>
<protein>
    <submittedName>
        <fullName evidence="2">Adenine-specific methyltransferase EcoRI family protein</fullName>
    </submittedName>
</protein>
<dbReference type="Pfam" id="PF13651">
    <property type="entry name" value="EcoRI_methylase"/>
    <property type="match status" value="1"/>
</dbReference>
<evidence type="ECO:0000313" key="3">
    <source>
        <dbReference type="Proteomes" id="UP000249891"/>
    </source>
</evidence>
<keyword evidence="2" id="KW-0808">Transferase</keyword>
<keyword evidence="2" id="KW-0489">Methyltransferase</keyword>
<dbReference type="REBASE" id="423465">
    <property type="entry name" value="M.Coc11546I"/>
</dbReference>
<evidence type="ECO:0000313" key="1">
    <source>
        <dbReference type="EMBL" id="SQA78314.1"/>
    </source>
</evidence>
<evidence type="ECO:0000313" key="2">
    <source>
        <dbReference type="EMBL" id="UZD39838.1"/>
    </source>
</evidence>
<dbReference type="InterPro" id="IPR025247">
    <property type="entry name" value="EcoRI-like_methylase"/>
</dbReference>
<dbReference type="InterPro" id="IPR002052">
    <property type="entry name" value="DNA_methylase_N6_adenine_CS"/>
</dbReference>
<dbReference type="PROSITE" id="PS00092">
    <property type="entry name" value="N6_MTASE"/>
    <property type="match status" value="1"/>
</dbReference>
<dbReference type="GO" id="GO:0003676">
    <property type="term" value="F:nucleic acid binding"/>
    <property type="evidence" value="ECO:0007669"/>
    <property type="project" value="InterPro"/>
</dbReference>
<proteinExistence type="predicted"/>
<dbReference type="GO" id="GO:0008168">
    <property type="term" value="F:methyltransferase activity"/>
    <property type="evidence" value="ECO:0007669"/>
    <property type="project" value="UniProtKB-KW"/>
</dbReference>
<dbReference type="Proteomes" id="UP001163262">
    <property type="component" value="Chromosome"/>
</dbReference>
<dbReference type="RefSeq" id="WP_002674891.1">
    <property type="nucleotide sequence ID" value="NZ_CP085961.1"/>
</dbReference>
<dbReference type="EMBL" id="UARG01000017">
    <property type="protein sequence ID" value="SQA78314.1"/>
    <property type="molecule type" value="Genomic_DNA"/>
</dbReference>
<dbReference type="AlphaFoldDB" id="A0A2X2RGG4"/>